<proteinExistence type="predicted"/>
<reference evidence="2" key="2">
    <citation type="submission" date="2020-09" db="EMBL/GenBank/DDBJ databases">
        <authorList>
            <person name="Sun Q."/>
            <person name="Zhou Y."/>
        </authorList>
    </citation>
    <scope>NUCLEOTIDE SEQUENCE</scope>
    <source>
        <strain evidence="2">CGMCC 1.6293</strain>
    </source>
</reference>
<evidence type="ECO:0000313" key="2">
    <source>
        <dbReference type="EMBL" id="GGM08823.1"/>
    </source>
</evidence>
<reference evidence="2" key="1">
    <citation type="journal article" date="2014" name="Int. J. Syst. Evol. Microbiol.">
        <title>Complete genome sequence of Corynebacterium casei LMG S-19264T (=DSM 44701T), isolated from a smear-ripened cheese.</title>
        <authorList>
            <consortium name="US DOE Joint Genome Institute (JGI-PGF)"/>
            <person name="Walter F."/>
            <person name="Albersmeier A."/>
            <person name="Kalinowski J."/>
            <person name="Ruckert C."/>
        </authorList>
    </citation>
    <scope>NUCLEOTIDE SEQUENCE</scope>
    <source>
        <strain evidence="2">CGMCC 1.6293</strain>
    </source>
</reference>
<gene>
    <name evidence="2" type="ORF">GCM10011534_33530</name>
</gene>
<evidence type="ECO:0000313" key="3">
    <source>
        <dbReference type="Proteomes" id="UP000649829"/>
    </source>
</evidence>
<evidence type="ECO:0000256" key="1">
    <source>
        <dbReference type="SAM" id="Phobius"/>
    </source>
</evidence>
<keyword evidence="1" id="KW-0812">Transmembrane</keyword>
<feature type="transmembrane region" description="Helical" evidence="1">
    <location>
        <begin position="126"/>
        <end position="145"/>
    </location>
</feature>
<name>A0A917T4F1_9RHOB</name>
<feature type="transmembrane region" description="Helical" evidence="1">
    <location>
        <begin position="157"/>
        <end position="176"/>
    </location>
</feature>
<protein>
    <recommendedName>
        <fullName evidence="4">DUF998 domain-containing protein</fullName>
    </recommendedName>
</protein>
<dbReference type="AlphaFoldDB" id="A0A917T4F1"/>
<feature type="transmembrane region" description="Helical" evidence="1">
    <location>
        <begin position="196"/>
        <end position="214"/>
    </location>
</feature>
<feature type="transmembrane region" description="Helical" evidence="1">
    <location>
        <begin position="57"/>
        <end position="75"/>
    </location>
</feature>
<dbReference type="Proteomes" id="UP000649829">
    <property type="component" value="Unassembled WGS sequence"/>
</dbReference>
<organism evidence="2 3">
    <name type="scientific">Pseudooceanicola nanhaiensis</name>
    <dbReference type="NCBI Taxonomy" id="375761"/>
    <lineage>
        <taxon>Bacteria</taxon>
        <taxon>Pseudomonadati</taxon>
        <taxon>Pseudomonadota</taxon>
        <taxon>Alphaproteobacteria</taxon>
        <taxon>Rhodobacterales</taxon>
        <taxon>Paracoccaceae</taxon>
        <taxon>Pseudooceanicola</taxon>
    </lineage>
</organism>
<comment type="caution">
    <text evidence="2">The sequence shown here is derived from an EMBL/GenBank/DDBJ whole genome shotgun (WGS) entry which is preliminary data.</text>
</comment>
<feature type="transmembrane region" description="Helical" evidence="1">
    <location>
        <begin position="87"/>
        <end position="106"/>
    </location>
</feature>
<evidence type="ECO:0008006" key="4">
    <source>
        <dbReference type="Google" id="ProtNLM"/>
    </source>
</evidence>
<feature type="transmembrane region" description="Helical" evidence="1">
    <location>
        <begin position="20"/>
        <end position="37"/>
    </location>
</feature>
<keyword evidence="1" id="KW-0472">Membrane</keyword>
<sequence>MRGDPTDQVVAAYYRVRQMLGALGVGLPFMLLFAGWVEEGRILPSLSDYYHTIQRDIFVGCLFAIGTFLIAYRGHDRAPGETVSDEILTNIAGISAIAIALFPSEAEAQEVTTLTQAAFGLRAAVLGHYLFAQAFLYSLAWMCFVHFGRTGSPRRRAVYRGCGLAIVAVGIVATLAAIGRRFGSEAIHSFVIDNSIVFWCEAVGVWAFGIAWLTKGRAEMLLTRRRTRVA</sequence>
<dbReference type="RefSeq" id="WP_156954697.1">
    <property type="nucleotide sequence ID" value="NZ_BMLF01000002.1"/>
</dbReference>
<keyword evidence="1" id="KW-1133">Transmembrane helix</keyword>
<keyword evidence="3" id="KW-1185">Reference proteome</keyword>
<dbReference type="EMBL" id="BMLF01000002">
    <property type="protein sequence ID" value="GGM08823.1"/>
    <property type="molecule type" value="Genomic_DNA"/>
</dbReference>
<accession>A0A917T4F1</accession>